<dbReference type="STRING" id="35525.A0A164FFB1"/>
<reference evidence="2 3" key="1">
    <citation type="submission" date="2016-03" db="EMBL/GenBank/DDBJ databases">
        <title>EvidentialGene: Evidence-directed Construction of Genes on Genomes.</title>
        <authorList>
            <person name="Gilbert D.G."/>
            <person name="Choi J.-H."/>
            <person name="Mockaitis K."/>
            <person name="Colbourne J."/>
            <person name="Pfrender M."/>
        </authorList>
    </citation>
    <scope>NUCLEOTIDE SEQUENCE [LARGE SCALE GENOMIC DNA]</scope>
    <source>
        <strain evidence="2 3">Xinb3</strain>
        <tissue evidence="2">Complete organism</tissue>
    </source>
</reference>
<organism evidence="2 3">
    <name type="scientific">Daphnia magna</name>
    <dbReference type="NCBI Taxonomy" id="35525"/>
    <lineage>
        <taxon>Eukaryota</taxon>
        <taxon>Metazoa</taxon>
        <taxon>Ecdysozoa</taxon>
        <taxon>Arthropoda</taxon>
        <taxon>Crustacea</taxon>
        <taxon>Branchiopoda</taxon>
        <taxon>Diplostraca</taxon>
        <taxon>Cladocera</taxon>
        <taxon>Anomopoda</taxon>
        <taxon>Daphniidae</taxon>
        <taxon>Daphnia</taxon>
    </lineage>
</organism>
<accession>A0A164FFB1</accession>
<keyword evidence="1" id="KW-1133">Transmembrane helix</keyword>
<dbReference type="Gene3D" id="1.25.10.10">
    <property type="entry name" value="Leucine-rich Repeat Variant"/>
    <property type="match status" value="1"/>
</dbReference>
<feature type="transmembrane region" description="Helical" evidence="1">
    <location>
        <begin position="52"/>
        <end position="74"/>
    </location>
</feature>
<keyword evidence="1" id="KW-0472">Membrane</keyword>
<feature type="non-terminal residue" evidence="2">
    <location>
        <position position="86"/>
    </location>
</feature>
<sequence>MQAAALDHRDANASVMQFLSELIHTTRTREKKLSFELRDQLMSTMLRPKGPILMSTLITASIFSLSTCSLPNVADVLLEFMLVDRQ</sequence>
<keyword evidence="3" id="KW-1185">Reference proteome</keyword>
<dbReference type="Proteomes" id="UP000076858">
    <property type="component" value="Unassembled WGS sequence"/>
</dbReference>
<dbReference type="OrthoDB" id="435593at2759"/>
<dbReference type="EMBL" id="LRGB01020315">
    <property type="protein sequence ID" value="KZR97736.1"/>
    <property type="molecule type" value="Genomic_DNA"/>
</dbReference>
<evidence type="ECO:0000313" key="2">
    <source>
        <dbReference type="EMBL" id="KZR97736.1"/>
    </source>
</evidence>
<dbReference type="AlphaFoldDB" id="A0A164FFB1"/>
<proteinExistence type="predicted"/>
<gene>
    <name evidence="2" type="ORF">APZ42_007228</name>
</gene>
<evidence type="ECO:0000313" key="3">
    <source>
        <dbReference type="Proteomes" id="UP000076858"/>
    </source>
</evidence>
<evidence type="ECO:0000256" key="1">
    <source>
        <dbReference type="SAM" id="Phobius"/>
    </source>
</evidence>
<keyword evidence="1" id="KW-0812">Transmembrane</keyword>
<protein>
    <submittedName>
        <fullName evidence="2">Transportin-3</fullName>
    </submittedName>
</protein>
<name>A0A164FFB1_9CRUS</name>
<dbReference type="InterPro" id="IPR011989">
    <property type="entry name" value="ARM-like"/>
</dbReference>
<comment type="caution">
    <text evidence="2">The sequence shown here is derived from an EMBL/GenBank/DDBJ whole genome shotgun (WGS) entry which is preliminary data.</text>
</comment>